<dbReference type="InParanoid" id="Q2FMA0"/>
<keyword evidence="1" id="KW-0813">Transport</keyword>
<keyword evidence="9" id="KW-0560">Oxidoreductase</keyword>
<proteinExistence type="predicted"/>
<evidence type="ECO:0000256" key="7">
    <source>
        <dbReference type="ARBA" id="ARBA00023014"/>
    </source>
</evidence>
<evidence type="ECO:0000256" key="2">
    <source>
        <dbReference type="ARBA" id="ARBA00022485"/>
    </source>
</evidence>
<dbReference type="EC" id="1.2.99.5" evidence="9"/>
<dbReference type="GO" id="GO:0051539">
    <property type="term" value="F:4 iron, 4 sulfur cluster binding"/>
    <property type="evidence" value="ECO:0007669"/>
    <property type="project" value="UniProtKB-KW"/>
</dbReference>
<dbReference type="HOGENOM" id="CLU_1375527_0_0_2"/>
<dbReference type="SUPFAM" id="SSF54862">
    <property type="entry name" value="4Fe-4S ferredoxins"/>
    <property type="match status" value="1"/>
</dbReference>
<keyword evidence="7" id="KW-0411">Iron-sulfur</keyword>
<dbReference type="InterPro" id="IPR017896">
    <property type="entry name" value="4Fe4S_Fe-S-bd"/>
</dbReference>
<evidence type="ECO:0000313" key="9">
    <source>
        <dbReference type="EMBL" id="ABD41682.1"/>
    </source>
</evidence>
<keyword evidence="10" id="KW-1185">Reference proteome</keyword>
<dbReference type="PROSITE" id="PS00198">
    <property type="entry name" value="4FE4S_FER_1"/>
    <property type="match status" value="3"/>
</dbReference>
<reference evidence="10" key="1">
    <citation type="journal article" date="2016" name="Stand. Genomic Sci.">
        <title>Complete genome sequence of Methanospirillum hungatei type strain JF1.</title>
        <authorList>
            <person name="Gunsalus R.P."/>
            <person name="Cook L.E."/>
            <person name="Crable B."/>
            <person name="Rohlin L."/>
            <person name="McDonald E."/>
            <person name="Mouttaki H."/>
            <person name="Sieber J.R."/>
            <person name="Poweleit N."/>
            <person name="Zhou H."/>
            <person name="Lapidus A.L."/>
            <person name="Daligault H.E."/>
            <person name="Land M."/>
            <person name="Gilna P."/>
            <person name="Ivanova N."/>
            <person name="Kyrpides N."/>
            <person name="Culley D.E."/>
            <person name="McInerney M.J."/>
        </authorList>
    </citation>
    <scope>NUCLEOTIDE SEQUENCE [LARGE SCALE GENOMIC DNA]</scope>
    <source>
        <strain evidence="10">ATCC 27890 / DSM 864 / NBRC 100397 / JF-1</strain>
    </source>
</reference>
<keyword evidence="5" id="KW-0249">Electron transport</keyword>
<dbReference type="GO" id="GO:0016491">
    <property type="term" value="F:oxidoreductase activity"/>
    <property type="evidence" value="ECO:0007669"/>
    <property type="project" value="UniProtKB-KW"/>
</dbReference>
<protein>
    <submittedName>
        <fullName evidence="9">Formylmethanofuran dehydrogenase, subunit G</fullName>
        <ecNumber evidence="9">1.2.99.5</ecNumber>
    </submittedName>
</protein>
<dbReference type="InterPro" id="IPR050572">
    <property type="entry name" value="Fe-S_Ferredoxin"/>
</dbReference>
<keyword evidence="2" id="KW-0004">4Fe-4S</keyword>
<dbReference type="PANTHER" id="PTHR43687:SF6">
    <property type="entry name" value="L-ASPARTATE SEMIALDEHYDE SULFURTRANSFERASE IRON-SULFUR SUBUNIT"/>
    <property type="match status" value="1"/>
</dbReference>
<accession>Q2FMA0</accession>
<dbReference type="Pfam" id="PF12838">
    <property type="entry name" value="Fer4_7"/>
    <property type="match status" value="1"/>
</dbReference>
<evidence type="ECO:0000256" key="5">
    <source>
        <dbReference type="ARBA" id="ARBA00022982"/>
    </source>
</evidence>
<evidence type="ECO:0000256" key="3">
    <source>
        <dbReference type="ARBA" id="ARBA00022723"/>
    </source>
</evidence>
<dbReference type="KEGG" id="mhu:Mhun_1972"/>
<keyword evidence="3" id="KW-0479">Metal-binding</keyword>
<evidence type="ECO:0000256" key="6">
    <source>
        <dbReference type="ARBA" id="ARBA00023004"/>
    </source>
</evidence>
<evidence type="ECO:0000259" key="8">
    <source>
        <dbReference type="PROSITE" id="PS51379"/>
    </source>
</evidence>
<dbReference type="Pfam" id="PF00037">
    <property type="entry name" value="Fer4"/>
    <property type="match status" value="1"/>
</dbReference>
<keyword evidence="4" id="KW-0677">Repeat</keyword>
<feature type="domain" description="4Fe-4S ferredoxin-type" evidence="8">
    <location>
        <begin position="135"/>
        <end position="157"/>
    </location>
</feature>
<dbReference type="PANTHER" id="PTHR43687">
    <property type="entry name" value="ADENYLYLSULFATE REDUCTASE, BETA SUBUNIT"/>
    <property type="match status" value="1"/>
</dbReference>
<dbReference type="PROSITE" id="PS51379">
    <property type="entry name" value="4FE4S_FER_2"/>
    <property type="match status" value="4"/>
</dbReference>
<dbReference type="eggNOG" id="arCOG00292">
    <property type="taxonomic scope" value="Archaea"/>
</dbReference>
<dbReference type="STRING" id="323259.Mhun_1972"/>
<dbReference type="Pfam" id="PF12800">
    <property type="entry name" value="Fer4_4"/>
    <property type="match status" value="1"/>
</dbReference>
<dbReference type="InterPro" id="IPR017900">
    <property type="entry name" value="4Fe4S_Fe_S_CS"/>
</dbReference>
<sequence length="229" mass="25979">MKYEPFHYGECIHVHQGVPVRFIQNYLEFFFRKKWIINFLHPRTEPLETPLHARGVPEITGRACTHCYLCQMICPAPGALEVKKTGRPAVWNPHIYPGHCIRCGLCVEICPEVVLESGRIFQKATRSETWMNYSIHIRINPVTCIGCGSCAVACPINRQTDPVLTSKGTVTTDEVILAVENGIAHVFHEEKCTGCSTCEEQCPTRSIQVSRILEMNQGYIYEDELDEPE</sequence>
<gene>
    <name evidence="9" type="ordered locus">Mhun_1972</name>
</gene>
<dbReference type="AlphaFoldDB" id="Q2FMA0"/>
<feature type="domain" description="4Fe-4S ferredoxin-type" evidence="8">
    <location>
        <begin position="91"/>
        <end position="120"/>
    </location>
</feature>
<dbReference type="Proteomes" id="UP000001941">
    <property type="component" value="Chromosome"/>
</dbReference>
<evidence type="ECO:0000256" key="1">
    <source>
        <dbReference type="ARBA" id="ARBA00022448"/>
    </source>
</evidence>
<evidence type="ECO:0000313" key="10">
    <source>
        <dbReference type="Proteomes" id="UP000001941"/>
    </source>
</evidence>
<dbReference type="EMBL" id="CP000254">
    <property type="protein sequence ID" value="ABD41682.1"/>
    <property type="molecule type" value="Genomic_DNA"/>
</dbReference>
<dbReference type="Gene3D" id="3.30.70.20">
    <property type="match status" value="3"/>
</dbReference>
<organism evidence="9 10">
    <name type="scientific">Methanospirillum hungatei JF-1 (strain ATCC 27890 / DSM 864 / NBRC 100397 / JF-1)</name>
    <dbReference type="NCBI Taxonomy" id="323259"/>
    <lineage>
        <taxon>Archaea</taxon>
        <taxon>Methanobacteriati</taxon>
        <taxon>Methanobacteriota</taxon>
        <taxon>Stenosarchaea group</taxon>
        <taxon>Methanomicrobia</taxon>
        <taxon>Methanomicrobiales</taxon>
        <taxon>Methanospirillaceae</taxon>
        <taxon>Methanospirillum</taxon>
    </lineage>
</organism>
<name>Q2FMA0_METHJ</name>
<evidence type="ECO:0000256" key="4">
    <source>
        <dbReference type="ARBA" id="ARBA00022737"/>
    </source>
</evidence>
<dbReference type="EnsemblBacteria" id="ABD41682">
    <property type="protein sequence ID" value="ABD41682"/>
    <property type="gene ID" value="Mhun_1972"/>
</dbReference>
<dbReference type="OrthoDB" id="23478at2157"/>
<feature type="domain" description="4Fe-4S ferredoxin-type" evidence="8">
    <location>
        <begin position="183"/>
        <end position="212"/>
    </location>
</feature>
<feature type="domain" description="4Fe-4S ferredoxin-type" evidence="8">
    <location>
        <begin position="55"/>
        <end position="85"/>
    </location>
</feature>
<keyword evidence="6" id="KW-0408">Iron</keyword>
<dbReference type="GO" id="GO:0046872">
    <property type="term" value="F:metal ion binding"/>
    <property type="evidence" value="ECO:0007669"/>
    <property type="project" value="UniProtKB-KW"/>
</dbReference>